<dbReference type="GO" id="GO:0005829">
    <property type="term" value="C:cytosol"/>
    <property type="evidence" value="ECO:0007669"/>
    <property type="project" value="TreeGrafter"/>
</dbReference>
<dbReference type="KEGG" id="agi:FSB73_10055"/>
<dbReference type="AlphaFoldDB" id="A0A5B8VKU5"/>
<dbReference type="InterPro" id="IPR000905">
    <property type="entry name" value="Gcp-like_dom"/>
</dbReference>
<accession>A0A5B8VKU5</accession>
<evidence type="ECO:0000313" key="2">
    <source>
        <dbReference type="EMBL" id="QEC71959.1"/>
    </source>
</evidence>
<organism evidence="2 3">
    <name type="scientific">Arachidicoccus ginsenosidivorans</name>
    <dbReference type="NCBI Taxonomy" id="496057"/>
    <lineage>
        <taxon>Bacteria</taxon>
        <taxon>Pseudomonadati</taxon>
        <taxon>Bacteroidota</taxon>
        <taxon>Chitinophagia</taxon>
        <taxon>Chitinophagales</taxon>
        <taxon>Chitinophagaceae</taxon>
        <taxon>Arachidicoccus</taxon>
    </lineage>
</organism>
<dbReference type="PANTHER" id="PTHR11735">
    <property type="entry name" value="TRNA N6-ADENOSINE THREONYLCARBAMOYLTRANSFERASE"/>
    <property type="match status" value="1"/>
</dbReference>
<keyword evidence="2" id="KW-0808">Transferase</keyword>
<evidence type="ECO:0000259" key="1">
    <source>
        <dbReference type="Pfam" id="PF00814"/>
    </source>
</evidence>
<evidence type="ECO:0000313" key="3">
    <source>
        <dbReference type="Proteomes" id="UP000321291"/>
    </source>
</evidence>
<gene>
    <name evidence="2" type="primary">tsaB</name>
    <name evidence="2" type="ORF">FSB73_10055</name>
</gene>
<keyword evidence="3" id="KW-1185">Reference proteome</keyword>
<protein>
    <submittedName>
        <fullName evidence="2">tRNA (Adenosine(37)-N6)-threonylcarbamoyltransferase complex dimerization subunit type 1 TsaB</fullName>
    </submittedName>
</protein>
<dbReference type="InterPro" id="IPR043129">
    <property type="entry name" value="ATPase_NBD"/>
</dbReference>
<dbReference type="EMBL" id="CP042434">
    <property type="protein sequence ID" value="QEC71959.1"/>
    <property type="molecule type" value="Genomic_DNA"/>
</dbReference>
<dbReference type="GO" id="GO:0002949">
    <property type="term" value="P:tRNA threonylcarbamoyladenosine modification"/>
    <property type="evidence" value="ECO:0007669"/>
    <property type="project" value="InterPro"/>
</dbReference>
<dbReference type="PANTHER" id="PTHR11735:SF11">
    <property type="entry name" value="TRNA THREONYLCARBAMOYLADENOSINE BIOSYNTHESIS PROTEIN TSAB"/>
    <property type="match status" value="1"/>
</dbReference>
<dbReference type="InterPro" id="IPR022496">
    <property type="entry name" value="T6A_TsaB"/>
</dbReference>
<sequence length="231" mass="25420">MALLLHIDSAVGEACISLADADQILAELTHKEQKSHASFLQPAINNILEKAGKHLSEIDGISVSAGPGSYTGLRVGLASAKGICFTLNKPLILLNTLEIMAEKIILAQKNPQDMLYAPMIDARRMEVFTALYDHQLGQLLAPGAYLLDGKEFVLPFQHRDKQICFFGSGMDKWQEICPRGNYSFLSLPGGSAAQNALAQQYYAEKRFADVAYSEPLYFKSFYTTAKIQEGL</sequence>
<dbReference type="GO" id="GO:0016740">
    <property type="term" value="F:transferase activity"/>
    <property type="evidence" value="ECO:0007669"/>
    <property type="project" value="UniProtKB-KW"/>
</dbReference>
<dbReference type="Proteomes" id="UP000321291">
    <property type="component" value="Chromosome"/>
</dbReference>
<feature type="domain" description="Gcp-like" evidence="1">
    <location>
        <begin position="25"/>
        <end position="136"/>
    </location>
</feature>
<proteinExistence type="predicted"/>
<dbReference type="Pfam" id="PF00814">
    <property type="entry name" value="TsaD"/>
    <property type="match status" value="1"/>
</dbReference>
<dbReference type="NCBIfam" id="TIGR03725">
    <property type="entry name" value="T6A_YeaZ"/>
    <property type="match status" value="1"/>
</dbReference>
<name>A0A5B8VKU5_9BACT</name>
<dbReference type="RefSeq" id="WP_146781491.1">
    <property type="nucleotide sequence ID" value="NZ_CP042434.1"/>
</dbReference>
<dbReference type="SUPFAM" id="SSF53067">
    <property type="entry name" value="Actin-like ATPase domain"/>
    <property type="match status" value="2"/>
</dbReference>
<dbReference type="CDD" id="cd24032">
    <property type="entry name" value="ASKHA_NBD_TsaB"/>
    <property type="match status" value="1"/>
</dbReference>
<dbReference type="Gene3D" id="3.30.420.40">
    <property type="match status" value="2"/>
</dbReference>
<reference evidence="2 3" key="1">
    <citation type="journal article" date="2017" name="Int. J. Syst. Evol. Microbiol.">
        <title>Arachidicoccus ginsenosidivorans sp. nov., with ginsenoside-converting activity isolated from ginseng cultivating soil.</title>
        <authorList>
            <person name="Siddiqi M.Z."/>
            <person name="Aslam Z."/>
            <person name="Im W.T."/>
        </authorList>
    </citation>
    <scope>NUCLEOTIDE SEQUENCE [LARGE SCALE GENOMIC DNA]</scope>
    <source>
        <strain evidence="2 3">Gsoil 809</strain>
    </source>
</reference>
<dbReference type="OrthoDB" id="9784166at2"/>